<sequence>MMREIFHVYQLWMYIFNDTYKKVSASKDSGPAEIGRWNRELGTRRIDLLPVAPRPRPPPLIPSFPSTPPDITGALAKATLTP</sequence>
<feature type="region of interest" description="Disordered" evidence="1">
    <location>
        <begin position="52"/>
        <end position="72"/>
    </location>
</feature>
<name>A0A212FLV2_DANPL</name>
<protein>
    <submittedName>
        <fullName evidence="2">Uncharacterized protein</fullName>
    </submittedName>
</protein>
<comment type="caution">
    <text evidence="2">The sequence shown here is derived from an EMBL/GenBank/DDBJ whole genome shotgun (WGS) entry which is preliminary data.</text>
</comment>
<evidence type="ECO:0000313" key="2">
    <source>
        <dbReference type="EMBL" id="OWR54679.1"/>
    </source>
</evidence>
<dbReference type="InParanoid" id="A0A212FLV2"/>
<reference evidence="2 3" key="1">
    <citation type="journal article" date="2011" name="Cell">
        <title>The monarch butterfly genome yields insights into long-distance migration.</title>
        <authorList>
            <person name="Zhan S."/>
            <person name="Merlin C."/>
            <person name="Boore J.L."/>
            <person name="Reppert S.M."/>
        </authorList>
    </citation>
    <scope>NUCLEOTIDE SEQUENCE [LARGE SCALE GENOMIC DNA]</scope>
    <source>
        <strain evidence="2">F-2</strain>
    </source>
</reference>
<gene>
    <name evidence="2" type="ORF">KGM_214675</name>
</gene>
<evidence type="ECO:0000256" key="1">
    <source>
        <dbReference type="SAM" id="MobiDB-lite"/>
    </source>
</evidence>
<dbReference type="Proteomes" id="UP000007151">
    <property type="component" value="Unassembled WGS sequence"/>
</dbReference>
<feature type="compositionally biased region" description="Pro residues" evidence="1">
    <location>
        <begin position="52"/>
        <end position="68"/>
    </location>
</feature>
<evidence type="ECO:0000313" key="3">
    <source>
        <dbReference type="Proteomes" id="UP000007151"/>
    </source>
</evidence>
<dbReference type="EMBL" id="AGBW02007717">
    <property type="protein sequence ID" value="OWR54679.1"/>
    <property type="molecule type" value="Genomic_DNA"/>
</dbReference>
<dbReference type="AlphaFoldDB" id="A0A212FLV2"/>
<proteinExistence type="predicted"/>
<accession>A0A212FLV2</accession>
<organism evidence="2 3">
    <name type="scientific">Danaus plexippus plexippus</name>
    <dbReference type="NCBI Taxonomy" id="278856"/>
    <lineage>
        <taxon>Eukaryota</taxon>
        <taxon>Metazoa</taxon>
        <taxon>Ecdysozoa</taxon>
        <taxon>Arthropoda</taxon>
        <taxon>Hexapoda</taxon>
        <taxon>Insecta</taxon>
        <taxon>Pterygota</taxon>
        <taxon>Neoptera</taxon>
        <taxon>Endopterygota</taxon>
        <taxon>Lepidoptera</taxon>
        <taxon>Glossata</taxon>
        <taxon>Ditrysia</taxon>
        <taxon>Papilionoidea</taxon>
        <taxon>Nymphalidae</taxon>
        <taxon>Danainae</taxon>
        <taxon>Danaini</taxon>
        <taxon>Danaina</taxon>
        <taxon>Danaus</taxon>
        <taxon>Danaus</taxon>
    </lineage>
</organism>
<dbReference type="KEGG" id="dpl:KGM_214675"/>
<keyword evidence="3" id="KW-1185">Reference proteome</keyword>